<evidence type="ECO:0000259" key="1">
    <source>
        <dbReference type="Pfam" id="PF11845"/>
    </source>
</evidence>
<dbReference type="AlphaFoldDB" id="A0A6I6LWM2"/>
<dbReference type="InterPro" id="IPR021796">
    <property type="entry name" value="Tll0287-like_dom"/>
</dbReference>
<gene>
    <name evidence="2" type="ORF">GQA94_18055</name>
</gene>
<proteinExistence type="predicted"/>
<dbReference type="EMBL" id="CP046902">
    <property type="protein sequence ID" value="QGZ32736.1"/>
    <property type="molecule type" value="Genomic_DNA"/>
</dbReference>
<accession>A0A6I6LWM2</accession>
<sequence>MALIPPFQQQLMGTVKAAMSEGGPQDAVQACQLLAPRITNQHSSGAWQVGRTALRVRNPDNAADAWERAVLEQFEQRAAAGERLDTMWQAEQVGSEWRLMKAIPTAKACLACHGKEIDPPLAALIDQKYPQDQATGFSAGELRGAFTLRRAAD</sequence>
<evidence type="ECO:0000313" key="2">
    <source>
        <dbReference type="EMBL" id="QGZ32736.1"/>
    </source>
</evidence>
<name>A0A6I6LWM2_STUST</name>
<dbReference type="Proteomes" id="UP000438983">
    <property type="component" value="Chromosome"/>
</dbReference>
<dbReference type="OrthoDB" id="9797588at2"/>
<protein>
    <submittedName>
        <fullName evidence="2">DUF3365 domain-containing protein</fullName>
    </submittedName>
</protein>
<feature type="domain" description="Tll0287-like" evidence="1">
    <location>
        <begin position="30"/>
        <end position="148"/>
    </location>
</feature>
<organism evidence="2 3">
    <name type="scientific">Stutzerimonas stutzeri</name>
    <name type="common">Pseudomonas stutzeri</name>
    <dbReference type="NCBI Taxonomy" id="316"/>
    <lineage>
        <taxon>Bacteria</taxon>
        <taxon>Pseudomonadati</taxon>
        <taxon>Pseudomonadota</taxon>
        <taxon>Gammaproteobacteria</taxon>
        <taxon>Pseudomonadales</taxon>
        <taxon>Pseudomonadaceae</taxon>
        <taxon>Stutzerimonas</taxon>
    </lineage>
</organism>
<evidence type="ECO:0000313" key="3">
    <source>
        <dbReference type="Proteomes" id="UP000438983"/>
    </source>
</evidence>
<dbReference type="Pfam" id="PF11845">
    <property type="entry name" value="Tll0287-like"/>
    <property type="match status" value="1"/>
</dbReference>
<reference evidence="2 3" key="1">
    <citation type="submission" date="2019-12" db="EMBL/GenBank/DDBJ databases">
        <title>Complete genome sequence of Pseudomonas stutzeri.</title>
        <authorList>
            <person name="Lim S.R."/>
            <person name="Kim J.H."/>
        </authorList>
    </citation>
    <scope>NUCLEOTIDE SEQUENCE [LARGE SCALE GENOMIC DNA]</scope>
    <source>
        <strain evidence="2 3">PM101005</strain>
    </source>
</reference>